<accession>A0A922ICH1</accession>
<gene>
    <name evidence="1" type="ORF">DERF_000261</name>
</gene>
<dbReference type="AlphaFoldDB" id="A0A922ICH1"/>
<dbReference type="EMBL" id="ASGP02000001">
    <property type="protein sequence ID" value="KAH9526158.1"/>
    <property type="molecule type" value="Genomic_DNA"/>
</dbReference>
<evidence type="ECO:0000313" key="1">
    <source>
        <dbReference type="EMBL" id="KAH9526158.1"/>
    </source>
</evidence>
<dbReference type="Proteomes" id="UP000790347">
    <property type="component" value="Unassembled WGS sequence"/>
</dbReference>
<reference evidence="1" key="2">
    <citation type="journal article" date="2022" name="Res Sq">
        <title>Comparative Genomics Reveals Insights into the Divergent Evolution of Astigmatic Mites and Household Pest Adaptations.</title>
        <authorList>
            <person name="Xiong Q."/>
            <person name="Wan A.T.-Y."/>
            <person name="Liu X.-Y."/>
            <person name="Fung C.S.-H."/>
            <person name="Xiao X."/>
            <person name="Malainual N."/>
            <person name="Hou J."/>
            <person name="Wang L."/>
            <person name="Wang M."/>
            <person name="Yang K."/>
            <person name="Cui Y."/>
            <person name="Leung E."/>
            <person name="Nong W."/>
            <person name="Shin S.-K."/>
            <person name="Au S."/>
            <person name="Jeong K.Y."/>
            <person name="Chew F.T."/>
            <person name="Hui J."/>
            <person name="Leung T.F."/>
            <person name="Tungtrongchitr A."/>
            <person name="Zhong N."/>
            <person name="Liu Z."/>
            <person name="Tsui S."/>
        </authorList>
    </citation>
    <scope>NUCLEOTIDE SEQUENCE</scope>
    <source>
        <strain evidence="1">Derf</strain>
        <tissue evidence="1">Whole organism</tissue>
    </source>
</reference>
<name>A0A922ICH1_DERFA</name>
<protein>
    <submittedName>
        <fullName evidence="1">Uncharacterized protein</fullName>
    </submittedName>
</protein>
<evidence type="ECO:0000313" key="2">
    <source>
        <dbReference type="Proteomes" id="UP000790347"/>
    </source>
</evidence>
<reference evidence="1" key="1">
    <citation type="submission" date="2013-05" db="EMBL/GenBank/DDBJ databases">
        <authorList>
            <person name="Yim A.K.Y."/>
            <person name="Chan T.F."/>
            <person name="Ji K.M."/>
            <person name="Liu X.Y."/>
            <person name="Zhou J.W."/>
            <person name="Li R.Q."/>
            <person name="Yang K.Y."/>
            <person name="Li J."/>
            <person name="Li M."/>
            <person name="Law P.T.W."/>
            <person name="Wu Y.L."/>
            <person name="Cai Z.L."/>
            <person name="Qin H."/>
            <person name="Bao Y."/>
            <person name="Leung R.K.K."/>
            <person name="Ng P.K.S."/>
            <person name="Zou J."/>
            <person name="Zhong X.J."/>
            <person name="Ran P.X."/>
            <person name="Zhong N.S."/>
            <person name="Liu Z.G."/>
            <person name="Tsui S.K.W."/>
        </authorList>
    </citation>
    <scope>NUCLEOTIDE SEQUENCE</scope>
    <source>
        <strain evidence="1">Derf</strain>
        <tissue evidence="1">Whole organism</tissue>
    </source>
</reference>
<organism evidence="1 2">
    <name type="scientific">Dermatophagoides farinae</name>
    <name type="common">American house dust mite</name>
    <dbReference type="NCBI Taxonomy" id="6954"/>
    <lineage>
        <taxon>Eukaryota</taxon>
        <taxon>Metazoa</taxon>
        <taxon>Ecdysozoa</taxon>
        <taxon>Arthropoda</taxon>
        <taxon>Chelicerata</taxon>
        <taxon>Arachnida</taxon>
        <taxon>Acari</taxon>
        <taxon>Acariformes</taxon>
        <taxon>Sarcoptiformes</taxon>
        <taxon>Astigmata</taxon>
        <taxon>Psoroptidia</taxon>
        <taxon>Analgoidea</taxon>
        <taxon>Pyroglyphidae</taxon>
        <taxon>Dermatophagoidinae</taxon>
        <taxon>Dermatophagoides</taxon>
    </lineage>
</organism>
<sequence>MTKNFLSKNALRNRAIRKRSIPIFDIHTYADVIFGEPIVDVIGWDCSRKLVKSKKIIVSAINNQQTQNPEYYTY</sequence>
<proteinExistence type="predicted"/>
<comment type="caution">
    <text evidence="1">The sequence shown here is derived from an EMBL/GenBank/DDBJ whole genome shotgun (WGS) entry which is preliminary data.</text>
</comment>
<keyword evidence="2" id="KW-1185">Reference proteome</keyword>